<comment type="caution">
    <text evidence="8">The sequence shown here is derived from an EMBL/GenBank/DDBJ whole genome shotgun (WGS) entry which is preliminary data.</text>
</comment>
<sequence>MSESPGTSGANRAVPILGNALTFRCWRHREPYLQTLARQRGIDLANEVDENTSKAPPEKGHVRSRPGFVSRKMCSYIDSIGYCQKGDACIFAHSPAELANGDDRSSGPETSNVYAKEAEVEEDTPGQVASDSSSIGPRNFDKDFRPSKLCRIWIQHPSQCSDSCTFAHGLMEMAGGVNMHLDKLAAAGLFGRKAAAAVAESTMPPVIQPGLALFTGQRAASGKGYKGSGGAGAAVPNGKGDSFGPDFAELNLFNVRPFPDALRPTKLCAFWMQDPWMCQKGEQCTFAHGLPELRADVAELSARSVSRFHHTGFKPKVMCKNIAKGHCYKGLVCTFAHSMEEMV</sequence>
<feature type="domain" description="C3H1-type" evidence="7">
    <location>
        <begin position="313"/>
        <end position="340"/>
    </location>
</feature>
<keyword evidence="1 5" id="KW-0479">Metal-binding</keyword>
<dbReference type="SUPFAM" id="SSF90229">
    <property type="entry name" value="CCCH zinc finger"/>
    <property type="match status" value="2"/>
</dbReference>
<protein>
    <recommendedName>
        <fullName evidence="7">C3H1-type domain-containing protein</fullName>
    </recommendedName>
</protein>
<evidence type="ECO:0000256" key="4">
    <source>
        <dbReference type="ARBA" id="ARBA00022833"/>
    </source>
</evidence>
<keyword evidence="3 5" id="KW-0863">Zinc-finger</keyword>
<feature type="compositionally biased region" description="Polar residues" evidence="6">
    <location>
        <begin position="127"/>
        <end position="136"/>
    </location>
</feature>
<reference evidence="8 9" key="1">
    <citation type="submission" date="2024-02" db="EMBL/GenBank/DDBJ databases">
        <authorList>
            <person name="Chen Y."/>
            <person name="Shah S."/>
            <person name="Dougan E. K."/>
            <person name="Thang M."/>
            <person name="Chan C."/>
        </authorList>
    </citation>
    <scope>NUCLEOTIDE SEQUENCE [LARGE SCALE GENOMIC DNA]</scope>
</reference>
<evidence type="ECO:0000313" key="9">
    <source>
        <dbReference type="Proteomes" id="UP001642484"/>
    </source>
</evidence>
<evidence type="ECO:0000313" key="8">
    <source>
        <dbReference type="EMBL" id="CAK9091490.1"/>
    </source>
</evidence>
<feature type="zinc finger region" description="C3H1-type" evidence="5">
    <location>
        <begin position="68"/>
        <end position="96"/>
    </location>
</feature>
<dbReference type="Proteomes" id="UP001642484">
    <property type="component" value="Unassembled WGS sequence"/>
</dbReference>
<feature type="region of interest" description="Disordered" evidence="6">
    <location>
        <begin position="99"/>
        <end position="140"/>
    </location>
</feature>
<evidence type="ECO:0000259" key="7">
    <source>
        <dbReference type="PROSITE" id="PS50103"/>
    </source>
</evidence>
<evidence type="ECO:0000256" key="1">
    <source>
        <dbReference type="ARBA" id="ARBA00022723"/>
    </source>
</evidence>
<feature type="domain" description="C3H1-type" evidence="7">
    <location>
        <begin position="68"/>
        <end position="96"/>
    </location>
</feature>
<evidence type="ECO:0000256" key="2">
    <source>
        <dbReference type="ARBA" id="ARBA00022737"/>
    </source>
</evidence>
<proteinExistence type="predicted"/>
<evidence type="ECO:0000256" key="6">
    <source>
        <dbReference type="SAM" id="MobiDB-lite"/>
    </source>
</evidence>
<dbReference type="InterPro" id="IPR045877">
    <property type="entry name" value="ZFP36-like"/>
</dbReference>
<organism evidence="8 9">
    <name type="scientific">Durusdinium trenchii</name>
    <dbReference type="NCBI Taxonomy" id="1381693"/>
    <lineage>
        <taxon>Eukaryota</taxon>
        <taxon>Sar</taxon>
        <taxon>Alveolata</taxon>
        <taxon>Dinophyceae</taxon>
        <taxon>Suessiales</taxon>
        <taxon>Symbiodiniaceae</taxon>
        <taxon>Durusdinium</taxon>
    </lineage>
</organism>
<dbReference type="InterPro" id="IPR036855">
    <property type="entry name" value="Znf_CCCH_sf"/>
</dbReference>
<dbReference type="PANTHER" id="PTHR12547">
    <property type="entry name" value="CCCH ZINC FINGER/TIS11-RELATED"/>
    <property type="match status" value="1"/>
</dbReference>
<keyword evidence="9" id="KW-1185">Reference proteome</keyword>
<dbReference type="SMART" id="SM00356">
    <property type="entry name" value="ZnF_C3H1"/>
    <property type="match status" value="4"/>
</dbReference>
<evidence type="ECO:0000256" key="3">
    <source>
        <dbReference type="ARBA" id="ARBA00022771"/>
    </source>
</evidence>
<evidence type="ECO:0000256" key="5">
    <source>
        <dbReference type="PROSITE-ProRule" id="PRU00723"/>
    </source>
</evidence>
<keyword evidence="2" id="KW-0677">Repeat</keyword>
<dbReference type="Gene3D" id="3.30.1370.210">
    <property type="match status" value="1"/>
</dbReference>
<feature type="domain" description="C3H1-type" evidence="7">
    <location>
        <begin position="262"/>
        <end position="291"/>
    </location>
</feature>
<dbReference type="PROSITE" id="PS50103">
    <property type="entry name" value="ZF_C3H1"/>
    <property type="match status" value="3"/>
</dbReference>
<gene>
    <name evidence="8" type="ORF">CCMP2556_LOCUS43860</name>
</gene>
<name>A0ABP0QUG2_9DINO</name>
<feature type="zinc finger region" description="C3H1-type" evidence="5">
    <location>
        <begin position="313"/>
        <end position="340"/>
    </location>
</feature>
<dbReference type="InterPro" id="IPR000571">
    <property type="entry name" value="Znf_CCCH"/>
</dbReference>
<dbReference type="PANTHER" id="PTHR12547:SF18">
    <property type="entry name" value="PROTEIN TIS11"/>
    <property type="match status" value="1"/>
</dbReference>
<dbReference type="EMBL" id="CAXAMN010024973">
    <property type="protein sequence ID" value="CAK9091490.1"/>
    <property type="molecule type" value="Genomic_DNA"/>
</dbReference>
<dbReference type="Gene3D" id="4.10.1000.10">
    <property type="entry name" value="Zinc finger, CCCH-type"/>
    <property type="match status" value="1"/>
</dbReference>
<feature type="zinc finger region" description="C3H1-type" evidence="5">
    <location>
        <begin position="262"/>
        <end position="291"/>
    </location>
</feature>
<keyword evidence="4 5" id="KW-0862">Zinc</keyword>
<accession>A0ABP0QUG2</accession>